<reference evidence="2" key="1">
    <citation type="submission" date="2021-03" db="EMBL/GenBank/DDBJ databases">
        <title>Draft genome sequence of rust myrtle Austropuccinia psidii MF-1, a brazilian biotype.</title>
        <authorList>
            <person name="Quecine M.C."/>
            <person name="Pachon D.M.R."/>
            <person name="Bonatelli M.L."/>
            <person name="Correr F.H."/>
            <person name="Franceschini L.M."/>
            <person name="Leite T.F."/>
            <person name="Margarido G.R.A."/>
            <person name="Almeida C.A."/>
            <person name="Ferrarezi J.A."/>
            <person name="Labate C.A."/>
        </authorList>
    </citation>
    <scope>NUCLEOTIDE SEQUENCE</scope>
    <source>
        <strain evidence="2">MF-1</strain>
    </source>
</reference>
<accession>A0A9Q3EIK4</accession>
<evidence type="ECO:0008006" key="4">
    <source>
        <dbReference type="Google" id="ProtNLM"/>
    </source>
</evidence>
<proteinExistence type="predicted"/>
<evidence type="ECO:0000256" key="1">
    <source>
        <dbReference type="SAM" id="MobiDB-lite"/>
    </source>
</evidence>
<organism evidence="2 3">
    <name type="scientific">Austropuccinia psidii MF-1</name>
    <dbReference type="NCBI Taxonomy" id="1389203"/>
    <lineage>
        <taxon>Eukaryota</taxon>
        <taxon>Fungi</taxon>
        <taxon>Dikarya</taxon>
        <taxon>Basidiomycota</taxon>
        <taxon>Pucciniomycotina</taxon>
        <taxon>Pucciniomycetes</taxon>
        <taxon>Pucciniales</taxon>
        <taxon>Sphaerophragmiaceae</taxon>
        <taxon>Austropuccinia</taxon>
    </lineage>
</organism>
<gene>
    <name evidence="2" type="ORF">O181_061539</name>
</gene>
<dbReference type="OrthoDB" id="2504905at2759"/>
<evidence type="ECO:0000313" key="3">
    <source>
        <dbReference type="Proteomes" id="UP000765509"/>
    </source>
</evidence>
<comment type="caution">
    <text evidence="2">The sequence shown here is derived from an EMBL/GenBank/DDBJ whole genome shotgun (WGS) entry which is preliminary data.</text>
</comment>
<feature type="region of interest" description="Disordered" evidence="1">
    <location>
        <begin position="284"/>
        <end position="332"/>
    </location>
</feature>
<feature type="compositionally biased region" description="Polar residues" evidence="1">
    <location>
        <begin position="311"/>
        <end position="332"/>
    </location>
</feature>
<feature type="compositionally biased region" description="Polar residues" evidence="1">
    <location>
        <begin position="292"/>
        <end position="301"/>
    </location>
</feature>
<sequence>MTSSNYTHILLFNFYISFNTIQRTQSPEARFNIVDWLRVIRRYSGGCIFVKALPLLCVSSQSILYFNRRTSLTWYKTNTQSWKNNRNLNATLNKRPEVISDGSRRRCNHKTTYRQTDSSELDMVATTIKANAFGIFTLLSTVSDELQPVLLQKDYFLKSLEALAEACGQNSIITLCQELFDLVNLTYDPNTSLANHAYKFVDLYRTFQNCAAGNTFQMDIGEGAVAAILLMSIGQDSSLTGLVQTLYYATPFSLEQITNWLLVEDSRRSKKTIDSNLYLNQSKQLYRPPHLNHSNPEQPKTSPKHSKSHLQSRNYQRTTPSGSTPTRFNQGPNLEEKFKIFLDKYMKEYLNNSHSANQAEENSGEDRSTEDTQEDDEGFYVQMDQPHPLQVMSLSEPNTELIHDSGASRSTVCNLALLFDTQPTRVTMRTFSGTIEITLMGKLSLGGFTLYPVYYAPQGRSNLISASQLEDHGLRSYQKNNVIIVKSGNKIVQSFPRKGNLYVSQYNSSSNLIQEDFFSHSTVDWHIMLCHPSNQYLKKFLQLNKINQQPSFNTIKHCHV</sequence>
<keyword evidence="3" id="KW-1185">Reference proteome</keyword>
<protein>
    <recommendedName>
        <fullName evidence="4">GAG-pre-integrase domain-containing protein</fullName>
    </recommendedName>
</protein>
<feature type="non-terminal residue" evidence="2">
    <location>
        <position position="1"/>
    </location>
</feature>
<name>A0A9Q3EIK4_9BASI</name>
<dbReference type="AlphaFoldDB" id="A0A9Q3EIK4"/>
<dbReference type="EMBL" id="AVOT02029111">
    <property type="protein sequence ID" value="MBW0521824.1"/>
    <property type="molecule type" value="Genomic_DNA"/>
</dbReference>
<dbReference type="Proteomes" id="UP000765509">
    <property type="component" value="Unassembled WGS sequence"/>
</dbReference>
<feature type="region of interest" description="Disordered" evidence="1">
    <location>
        <begin position="355"/>
        <end position="374"/>
    </location>
</feature>
<evidence type="ECO:0000313" key="2">
    <source>
        <dbReference type="EMBL" id="MBW0521824.1"/>
    </source>
</evidence>